<dbReference type="Proteomes" id="UP001430584">
    <property type="component" value="Unassembled WGS sequence"/>
</dbReference>
<reference evidence="1 2" key="1">
    <citation type="submission" date="2024-02" db="EMBL/GenBank/DDBJ databases">
        <title>De novo assembly and annotation of 12 fungi associated with fruit tree decline syndrome in Ontario, Canada.</title>
        <authorList>
            <person name="Sulman M."/>
            <person name="Ellouze W."/>
            <person name="Ilyukhin E."/>
        </authorList>
    </citation>
    <scope>NUCLEOTIDE SEQUENCE [LARGE SCALE GENOMIC DNA]</scope>
    <source>
        <strain evidence="1 2">FDS-637</strain>
    </source>
</reference>
<dbReference type="RefSeq" id="XP_066630584.1">
    <property type="nucleotide sequence ID" value="XM_066779780.1"/>
</dbReference>
<dbReference type="EMBL" id="JAJVCZ030000008">
    <property type="protein sequence ID" value="KAL0257555.1"/>
    <property type="molecule type" value="Genomic_DNA"/>
</dbReference>
<dbReference type="PANTHER" id="PTHR42085">
    <property type="entry name" value="F-BOX DOMAIN-CONTAINING PROTEIN"/>
    <property type="match status" value="1"/>
</dbReference>
<dbReference type="GeneID" id="92012454"/>
<dbReference type="InterPro" id="IPR038883">
    <property type="entry name" value="AN11006-like"/>
</dbReference>
<keyword evidence="2" id="KW-1185">Reference proteome</keyword>
<gene>
    <name evidence="1" type="ORF">SLS55_008369</name>
</gene>
<evidence type="ECO:0000313" key="2">
    <source>
        <dbReference type="Proteomes" id="UP001430584"/>
    </source>
</evidence>
<sequence>MMENASSSPCDIEPTNQNMDINDNAVGETGLNAWESFGHNVKSEITVCIPALRRPEYALTVRSSQESPVQRHPQRPFPWDKLPGELKNKIYELVLIIPHPLTLRGLYSAEDSRVNFHMCCVCDRSECDCNFSEQVCATCDHCWHRFAPNLLRANKEIYLEALPILYKNVEIILDRGSDNGVFLDARRLSVNRHFKKFITDEYTHWTTYIKLIGFDLDSISITCGVDYEIDSVDADIESKAWKIFRSAYWYLKSLDTDKVWSVVKFTGPWTFFDDTVFQNEVEEAVRGRIVELLEDPSPELRARVMADQYGAYIDPSSPFNPPTSWPEIYDWNYVWERGRIGL</sequence>
<comment type="caution">
    <text evidence="1">The sequence shown here is derived from an EMBL/GenBank/DDBJ whole genome shotgun (WGS) entry which is preliminary data.</text>
</comment>
<accession>A0ABR3CAA3</accession>
<dbReference type="PANTHER" id="PTHR42085:SF2">
    <property type="entry name" value="F-BOX DOMAIN-CONTAINING PROTEIN"/>
    <property type="match status" value="1"/>
</dbReference>
<protein>
    <submittedName>
        <fullName evidence="1">Uncharacterized protein</fullName>
    </submittedName>
</protein>
<proteinExistence type="predicted"/>
<name>A0ABR3CAA3_9PEZI</name>
<evidence type="ECO:0000313" key="1">
    <source>
        <dbReference type="EMBL" id="KAL0257555.1"/>
    </source>
</evidence>
<organism evidence="1 2">
    <name type="scientific">Diplodia seriata</name>
    <dbReference type="NCBI Taxonomy" id="420778"/>
    <lineage>
        <taxon>Eukaryota</taxon>
        <taxon>Fungi</taxon>
        <taxon>Dikarya</taxon>
        <taxon>Ascomycota</taxon>
        <taxon>Pezizomycotina</taxon>
        <taxon>Dothideomycetes</taxon>
        <taxon>Dothideomycetes incertae sedis</taxon>
        <taxon>Botryosphaeriales</taxon>
        <taxon>Botryosphaeriaceae</taxon>
        <taxon>Diplodia</taxon>
    </lineage>
</organism>